<comment type="catalytic activity">
    <reaction evidence="11">
        <text>L-cystine(out) + L-arginine(in) = L-cystine(in) + L-arginine(out)</text>
        <dbReference type="Rhea" id="RHEA:71075"/>
        <dbReference type="ChEBI" id="CHEBI:32682"/>
        <dbReference type="ChEBI" id="CHEBI:35491"/>
    </reaction>
    <physiologicalReaction direction="left-to-right" evidence="11">
        <dbReference type="Rhea" id="RHEA:71076"/>
    </physiologicalReaction>
</comment>
<dbReference type="OrthoDB" id="5982228at2759"/>
<name>A0A913ZMU2_PATMI</name>
<dbReference type="Proteomes" id="UP000887568">
    <property type="component" value="Unplaced"/>
</dbReference>
<dbReference type="GeneID" id="119725651"/>
<dbReference type="AlphaFoldDB" id="A0A913ZMU2"/>
<evidence type="ECO:0000256" key="14">
    <source>
        <dbReference type="ARBA" id="ARBA00052732"/>
    </source>
</evidence>
<dbReference type="Pfam" id="PF13520">
    <property type="entry name" value="AA_permease_2"/>
    <property type="match status" value="1"/>
</dbReference>
<comment type="subcellular location">
    <subcellularLocation>
        <location evidence="1">Apical cell membrane</location>
        <topology evidence="1">Multi-pass membrane protein</topology>
    </subcellularLocation>
</comment>
<dbReference type="RefSeq" id="XP_038053062.1">
    <property type="nucleotide sequence ID" value="XM_038197134.1"/>
</dbReference>
<evidence type="ECO:0000256" key="20">
    <source>
        <dbReference type="SAM" id="Phobius"/>
    </source>
</evidence>
<dbReference type="GO" id="GO:0016324">
    <property type="term" value="C:apical plasma membrane"/>
    <property type="evidence" value="ECO:0007669"/>
    <property type="project" value="UniProtKB-SubCell"/>
</dbReference>
<evidence type="ECO:0000256" key="17">
    <source>
        <dbReference type="ARBA" id="ARBA00083296"/>
    </source>
</evidence>
<feature type="transmembrane region" description="Helical" evidence="20">
    <location>
        <begin position="368"/>
        <end position="387"/>
    </location>
</feature>
<dbReference type="InterPro" id="IPR002293">
    <property type="entry name" value="AA/rel_permease1"/>
</dbReference>
<feature type="transmembrane region" description="Helical" evidence="20">
    <location>
        <begin position="159"/>
        <end position="180"/>
    </location>
</feature>
<protein>
    <recommendedName>
        <fullName evidence="15">b(0,+)-type amino acid transporter 1</fullName>
    </recommendedName>
    <alternativeName>
        <fullName evidence="16">Glycoprotein-associated amino acid transporter b0,+AT1</fullName>
    </alternativeName>
    <alternativeName>
        <fullName evidence="17">Solute carrier family 7 member 9</fullName>
    </alternativeName>
</protein>
<keyword evidence="7 20" id="KW-1133">Transmembrane helix</keyword>
<feature type="transmembrane region" description="Helical" evidence="20">
    <location>
        <begin position="192"/>
        <end position="214"/>
    </location>
</feature>
<comment type="catalytic activity">
    <reaction evidence="18">
        <text>L-phenylalanine(out) + L-arginine(in) = L-phenylalanine(in) + L-arginine(out)</text>
        <dbReference type="Rhea" id="RHEA:71067"/>
        <dbReference type="ChEBI" id="CHEBI:32682"/>
        <dbReference type="ChEBI" id="CHEBI:58095"/>
    </reaction>
    <physiologicalReaction direction="left-to-right" evidence="18">
        <dbReference type="Rhea" id="RHEA:71068"/>
    </physiologicalReaction>
</comment>
<dbReference type="EnsemblMetazoa" id="XM_038197134.1">
    <property type="protein sequence ID" value="XP_038053062.1"/>
    <property type="gene ID" value="LOC119725651"/>
</dbReference>
<comment type="catalytic activity">
    <reaction evidence="12">
        <text>L-histidine(out) + L-arginine(in) = L-histidine(in) + L-arginine(out)</text>
        <dbReference type="Rhea" id="RHEA:71063"/>
        <dbReference type="ChEBI" id="CHEBI:32682"/>
        <dbReference type="ChEBI" id="CHEBI:57595"/>
    </reaction>
    <physiologicalReaction direction="left-to-right" evidence="12">
        <dbReference type="Rhea" id="RHEA:71064"/>
    </physiologicalReaction>
</comment>
<dbReference type="OMA" id="IYPTCEA"/>
<organism evidence="21 22">
    <name type="scientific">Patiria miniata</name>
    <name type="common">Bat star</name>
    <name type="synonym">Asterina miniata</name>
    <dbReference type="NCBI Taxonomy" id="46514"/>
    <lineage>
        <taxon>Eukaryota</taxon>
        <taxon>Metazoa</taxon>
        <taxon>Echinodermata</taxon>
        <taxon>Eleutherozoa</taxon>
        <taxon>Asterozoa</taxon>
        <taxon>Asteroidea</taxon>
        <taxon>Valvatacea</taxon>
        <taxon>Valvatida</taxon>
        <taxon>Asterinidae</taxon>
        <taxon>Patiria</taxon>
    </lineage>
</organism>
<keyword evidence="3" id="KW-0813">Transport</keyword>
<comment type="catalytic activity">
    <reaction evidence="14">
        <text>L-leucine(out) + L-arginine(in) = L-leucine(in) + L-arginine(out)</text>
        <dbReference type="Rhea" id="RHEA:71059"/>
        <dbReference type="ChEBI" id="CHEBI:32682"/>
        <dbReference type="ChEBI" id="CHEBI:57427"/>
    </reaction>
    <physiologicalReaction direction="left-to-right" evidence="14">
        <dbReference type="Rhea" id="RHEA:71060"/>
    </physiologicalReaction>
</comment>
<dbReference type="Gene3D" id="1.20.1740.10">
    <property type="entry name" value="Amino acid/polyamine transporter I"/>
    <property type="match status" value="1"/>
</dbReference>
<evidence type="ECO:0000256" key="9">
    <source>
        <dbReference type="ARBA" id="ARBA00023157"/>
    </source>
</evidence>
<evidence type="ECO:0000256" key="11">
    <source>
        <dbReference type="ARBA" id="ARBA00051814"/>
    </source>
</evidence>
<feature type="transmembrane region" description="Helical" evidence="20">
    <location>
        <begin position="76"/>
        <end position="97"/>
    </location>
</feature>
<evidence type="ECO:0000256" key="18">
    <source>
        <dbReference type="ARBA" id="ARBA00093193"/>
    </source>
</evidence>
<dbReference type="PANTHER" id="PTHR11785:SF512">
    <property type="entry name" value="SOBREMESA, ISOFORM B"/>
    <property type="match status" value="1"/>
</dbReference>
<feature type="transmembrane region" description="Helical" evidence="20">
    <location>
        <begin position="425"/>
        <end position="446"/>
    </location>
</feature>
<dbReference type="FunFam" id="1.20.1740.10:FF:000015">
    <property type="entry name" value="B(0,+)-type amino acid transporter 1"/>
    <property type="match status" value="1"/>
</dbReference>
<comment type="similarity">
    <text evidence="2">Belongs to the amino acid-polyamine-organocation (APC) superfamily.</text>
</comment>
<evidence type="ECO:0000256" key="13">
    <source>
        <dbReference type="ARBA" id="ARBA00052179"/>
    </source>
</evidence>
<comment type="catalytic activity">
    <reaction evidence="13">
        <text>L-cysteine(out) + L-arginine(in) = L-cysteine(in) + L-arginine(out)</text>
        <dbReference type="Rhea" id="RHEA:71071"/>
        <dbReference type="ChEBI" id="CHEBI:32682"/>
        <dbReference type="ChEBI" id="CHEBI:35235"/>
    </reaction>
    <physiologicalReaction direction="left-to-right" evidence="13">
        <dbReference type="Rhea" id="RHEA:71072"/>
    </physiologicalReaction>
</comment>
<evidence type="ECO:0000256" key="5">
    <source>
        <dbReference type="ARBA" id="ARBA00022553"/>
    </source>
</evidence>
<dbReference type="PIRSF" id="PIRSF006060">
    <property type="entry name" value="AA_transporter"/>
    <property type="match status" value="1"/>
</dbReference>
<accession>A0A913ZMU2</accession>
<evidence type="ECO:0000256" key="7">
    <source>
        <dbReference type="ARBA" id="ARBA00022989"/>
    </source>
</evidence>
<evidence type="ECO:0000256" key="16">
    <source>
        <dbReference type="ARBA" id="ARBA00079910"/>
    </source>
</evidence>
<evidence type="ECO:0000256" key="2">
    <source>
        <dbReference type="ARBA" id="ARBA00009523"/>
    </source>
</evidence>
<dbReference type="GO" id="GO:0015179">
    <property type="term" value="F:L-amino acid transmembrane transporter activity"/>
    <property type="evidence" value="ECO:0007669"/>
    <property type="project" value="TreeGrafter"/>
</dbReference>
<feature type="transmembrane region" description="Helical" evidence="20">
    <location>
        <begin position="313"/>
        <end position="334"/>
    </location>
</feature>
<feature type="compositionally biased region" description="Polar residues" evidence="19">
    <location>
        <begin position="11"/>
        <end position="31"/>
    </location>
</feature>
<evidence type="ECO:0000256" key="19">
    <source>
        <dbReference type="SAM" id="MobiDB-lite"/>
    </source>
</evidence>
<dbReference type="PANTHER" id="PTHR11785">
    <property type="entry name" value="AMINO ACID TRANSPORTER"/>
    <property type="match status" value="1"/>
</dbReference>
<proteinExistence type="inferred from homology"/>
<feature type="transmembrane region" description="Helical" evidence="20">
    <location>
        <begin position="234"/>
        <end position="257"/>
    </location>
</feature>
<feature type="transmembrane region" description="Helical" evidence="20">
    <location>
        <begin position="45"/>
        <end position="64"/>
    </location>
</feature>
<evidence type="ECO:0000256" key="10">
    <source>
        <dbReference type="ARBA" id="ARBA00051323"/>
    </source>
</evidence>
<sequence length="505" mass="55002">MIEMEGDDKTAVSTRQRMVASRNNKQGNEPATDNGRVYLKKEVGLVKGVAIIMGFIIGSGIFMAPQGILRGTYSVGMSLVVWVICGIMSSVSALCYAELGSTIHKSGGTYTYILQAYGDLPGFLVSWANVLVINPSGSALNALTFGTYVSEYVTPGECLPLSVVTKLFSILAMMLCVFINCMSVRHSASAQVAFTTSKVLILVIIIGCGIVKMIQGETRHLDPTVSFEGTSADVFGYGTALYQGLWAFAGWDVLNLLTEEVKNSKRNIPLAICISMTSVLVIYLFTNIAYFTLLSADEVLASNAVAVTFAERVLGPMAWIVPLGVCISTFGNLLSGLLAMPRNAYVAGREGHMVKALSMVSVTRHTPLPSIVFQGTIATIMVSIGDFNSVLNYFSFAAWLFFGFGFLAIPVLRYRFPDHHRPFKVPIVLPIAAAIFCLFMVLAPIISEPTLAYLYLVAILMGIGVIFYVLFVWKKYRPGFMDAVSMFIQKMFLVAPSSYLEPDEN</sequence>
<keyword evidence="5" id="KW-0597">Phosphoprotein</keyword>
<evidence type="ECO:0000256" key="12">
    <source>
        <dbReference type="ARBA" id="ARBA00051835"/>
    </source>
</evidence>
<dbReference type="InterPro" id="IPR050598">
    <property type="entry name" value="AminoAcid_Transporter"/>
</dbReference>
<feature type="transmembrane region" description="Helical" evidence="20">
    <location>
        <begin position="393"/>
        <end position="413"/>
    </location>
</feature>
<evidence type="ECO:0000313" key="21">
    <source>
        <dbReference type="EnsemblMetazoa" id="XP_038053062.1"/>
    </source>
</evidence>
<keyword evidence="4" id="KW-1003">Cell membrane</keyword>
<evidence type="ECO:0000256" key="15">
    <source>
        <dbReference type="ARBA" id="ARBA00074336"/>
    </source>
</evidence>
<evidence type="ECO:0000256" key="4">
    <source>
        <dbReference type="ARBA" id="ARBA00022475"/>
    </source>
</evidence>
<keyword evidence="6 20" id="KW-0812">Transmembrane</keyword>
<evidence type="ECO:0000256" key="3">
    <source>
        <dbReference type="ARBA" id="ARBA00022448"/>
    </source>
</evidence>
<evidence type="ECO:0000256" key="6">
    <source>
        <dbReference type="ARBA" id="ARBA00022692"/>
    </source>
</evidence>
<feature type="transmembrane region" description="Helical" evidence="20">
    <location>
        <begin position="452"/>
        <end position="473"/>
    </location>
</feature>
<keyword evidence="9" id="KW-1015">Disulfide bond</keyword>
<evidence type="ECO:0000313" key="22">
    <source>
        <dbReference type="Proteomes" id="UP000887568"/>
    </source>
</evidence>
<evidence type="ECO:0000256" key="1">
    <source>
        <dbReference type="ARBA" id="ARBA00004424"/>
    </source>
</evidence>
<keyword evidence="22" id="KW-1185">Reference proteome</keyword>
<evidence type="ECO:0000256" key="8">
    <source>
        <dbReference type="ARBA" id="ARBA00023136"/>
    </source>
</evidence>
<comment type="catalytic activity">
    <reaction evidence="10">
        <text>L-lysine(out) + L-arginine(in) = L-lysine(in) + L-arginine(out)</text>
        <dbReference type="Rhea" id="RHEA:70827"/>
        <dbReference type="ChEBI" id="CHEBI:32551"/>
        <dbReference type="ChEBI" id="CHEBI:32682"/>
    </reaction>
    <physiologicalReaction direction="left-to-right" evidence="10">
        <dbReference type="Rhea" id="RHEA:70828"/>
    </physiologicalReaction>
</comment>
<feature type="region of interest" description="Disordered" evidence="19">
    <location>
        <begin position="1"/>
        <end position="33"/>
    </location>
</feature>
<reference evidence="21" key="1">
    <citation type="submission" date="2022-11" db="UniProtKB">
        <authorList>
            <consortium name="EnsemblMetazoa"/>
        </authorList>
    </citation>
    <scope>IDENTIFICATION</scope>
</reference>
<keyword evidence="8 20" id="KW-0472">Membrane</keyword>
<feature type="transmembrane region" description="Helical" evidence="20">
    <location>
        <begin position="269"/>
        <end position="293"/>
    </location>
</feature>